<feature type="transmembrane region" description="Helical" evidence="10">
    <location>
        <begin position="52"/>
        <end position="70"/>
    </location>
</feature>
<keyword evidence="4 10" id="KW-0288">FMN</keyword>
<dbReference type="InterPro" id="IPR004338">
    <property type="entry name" value="NqrB/RnfD"/>
</dbReference>
<feature type="transmembrane region" description="Helical" evidence="10">
    <location>
        <begin position="127"/>
        <end position="145"/>
    </location>
</feature>
<dbReference type="EC" id="7.-.-.-" evidence="10"/>
<evidence type="ECO:0000256" key="4">
    <source>
        <dbReference type="ARBA" id="ARBA00022643"/>
    </source>
</evidence>
<evidence type="ECO:0000313" key="11">
    <source>
        <dbReference type="EMBL" id="SMC83336.1"/>
    </source>
</evidence>
<evidence type="ECO:0000256" key="2">
    <source>
        <dbReference type="ARBA" id="ARBA00022553"/>
    </source>
</evidence>
<dbReference type="EMBL" id="FWXI01000010">
    <property type="protein sequence ID" value="SMC83336.1"/>
    <property type="molecule type" value="Genomic_DNA"/>
</dbReference>
<sequence length="324" mass="34746">MSAEVKLDVGTLTVSASPHIRCDESIAKIMWAVNLALAPAALFSVYRFGMPALTTMVICILVAMATEYLIQKWQNKPITINDGSAFLTGLLLAMNIPATLPWYMPVFGTVAAIAVAKHTMGGLGYNIFNPALVGRAILLASWPVAMTTWPEMTSKLDGVTSATPLGILKLQGYEKLVAIFGDKVEMYKALFIGSRSGSMGETSALLLILGGLFLIYRGYIKWQIPVFMIGTVGVLTAAFGHDPIMHMMSGGLILGAFYMATDMVTIPITVKGQIIFAVGAGCLTVLIRLLGGYPEGVCYAILLMNCVTPLIDLLVKPAKFGARR</sequence>
<comment type="cofactor">
    <cofactor evidence="10">
        <name>FMN</name>
        <dbReference type="ChEBI" id="CHEBI:58210"/>
    </cofactor>
</comment>
<keyword evidence="8 10" id="KW-1133">Transmembrane helix</keyword>
<keyword evidence="3 10" id="KW-0285">Flavoprotein</keyword>
<proteinExistence type="inferred from homology"/>
<evidence type="ECO:0000256" key="8">
    <source>
        <dbReference type="ARBA" id="ARBA00022989"/>
    </source>
</evidence>
<dbReference type="InterPro" id="IPR011303">
    <property type="entry name" value="RnfD_bac"/>
</dbReference>
<name>A0A1W2CE51_9FIRM</name>
<dbReference type="STRING" id="112901.SAMN04488500_110118"/>
<dbReference type="NCBIfam" id="TIGR01946">
    <property type="entry name" value="rnfD"/>
    <property type="match status" value="1"/>
</dbReference>
<comment type="subunit">
    <text evidence="10">The complex is composed of six subunits: RnfA, RnfB, RnfC, RnfD, RnfE and RnfG.</text>
</comment>
<feature type="modified residue" description="FMN phosphoryl threonine" evidence="10">
    <location>
        <position position="163"/>
    </location>
</feature>
<gene>
    <name evidence="10" type="primary">rnfD</name>
    <name evidence="11" type="ORF">SAMN04488500_110118</name>
</gene>
<keyword evidence="9 10" id="KW-0472">Membrane</keyword>
<comment type="similarity">
    <text evidence="10">Belongs to the NqrB/RnfD family.</text>
</comment>
<feature type="transmembrane region" description="Helical" evidence="10">
    <location>
        <begin position="204"/>
        <end position="224"/>
    </location>
</feature>
<dbReference type="PANTHER" id="PTHR30578:SF0">
    <property type="entry name" value="ION-TRANSLOCATING OXIDOREDUCTASE COMPLEX SUBUNIT D"/>
    <property type="match status" value="1"/>
</dbReference>
<feature type="transmembrane region" description="Helical" evidence="10">
    <location>
        <begin position="90"/>
        <end position="115"/>
    </location>
</feature>
<dbReference type="Proteomes" id="UP000192738">
    <property type="component" value="Unassembled WGS sequence"/>
</dbReference>
<organism evidence="11 12">
    <name type="scientific">Sporomusa malonica</name>
    <dbReference type="NCBI Taxonomy" id="112901"/>
    <lineage>
        <taxon>Bacteria</taxon>
        <taxon>Bacillati</taxon>
        <taxon>Bacillota</taxon>
        <taxon>Negativicutes</taxon>
        <taxon>Selenomonadales</taxon>
        <taxon>Sporomusaceae</taxon>
        <taxon>Sporomusa</taxon>
    </lineage>
</organism>
<feature type="transmembrane region" description="Helical" evidence="10">
    <location>
        <begin position="297"/>
        <end position="315"/>
    </location>
</feature>
<keyword evidence="7 10" id="KW-0249">Electron transport</keyword>
<reference evidence="11 12" key="1">
    <citation type="submission" date="2017-04" db="EMBL/GenBank/DDBJ databases">
        <authorList>
            <person name="Afonso C.L."/>
            <person name="Miller P.J."/>
            <person name="Scott M.A."/>
            <person name="Spackman E."/>
            <person name="Goraichik I."/>
            <person name="Dimitrov K.M."/>
            <person name="Suarez D.L."/>
            <person name="Swayne D.E."/>
        </authorList>
    </citation>
    <scope>NUCLEOTIDE SEQUENCE [LARGE SCALE GENOMIC DNA]</scope>
    <source>
        <strain evidence="11 12">DSM 5090</strain>
    </source>
</reference>
<evidence type="ECO:0000256" key="3">
    <source>
        <dbReference type="ARBA" id="ARBA00022630"/>
    </source>
</evidence>
<evidence type="ECO:0000256" key="10">
    <source>
        <dbReference type="HAMAP-Rule" id="MF_00462"/>
    </source>
</evidence>
<keyword evidence="1 10" id="KW-0813">Transport</keyword>
<keyword evidence="5 10" id="KW-0812">Transmembrane</keyword>
<evidence type="ECO:0000256" key="7">
    <source>
        <dbReference type="ARBA" id="ARBA00022982"/>
    </source>
</evidence>
<dbReference type="GO" id="GO:0022900">
    <property type="term" value="P:electron transport chain"/>
    <property type="evidence" value="ECO:0007669"/>
    <property type="project" value="UniProtKB-UniRule"/>
</dbReference>
<comment type="subcellular location">
    <subcellularLocation>
        <location evidence="10">Cell membrane</location>
        <topology evidence="10">Multi-pass membrane protein</topology>
    </subcellularLocation>
</comment>
<comment type="function">
    <text evidence="10">Part of a membrane-bound complex that couples electron transfer with translocation of ions across the membrane.</text>
</comment>
<dbReference type="HAMAP" id="MF_00462">
    <property type="entry name" value="RsxD_RnfD"/>
    <property type="match status" value="1"/>
</dbReference>
<feature type="transmembrane region" description="Helical" evidence="10">
    <location>
        <begin position="273"/>
        <end position="291"/>
    </location>
</feature>
<protein>
    <recommendedName>
        <fullName evidence="10">Ion-translocating oxidoreductase complex subunit D</fullName>
        <ecNumber evidence="10">7.-.-.-</ecNumber>
    </recommendedName>
    <alternativeName>
        <fullName evidence="10">Rnf electron transport complex subunit D</fullName>
    </alternativeName>
</protein>
<keyword evidence="2 10" id="KW-0597">Phosphoprotein</keyword>
<dbReference type="RefSeq" id="WP_084576184.1">
    <property type="nucleotide sequence ID" value="NZ_CP155572.1"/>
</dbReference>
<dbReference type="PANTHER" id="PTHR30578">
    <property type="entry name" value="ELECTRON TRANSPORT COMPLEX PROTEIN RNFD"/>
    <property type="match status" value="1"/>
</dbReference>
<evidence type="ECO:0000256" key="6">
    <source>
        <dbReference type="ARBA" id="ARBA00022967"/>
    </source>
</evidence>
<evidence type="ECO:0000313" key="12">
    <source>
        <dbReference type="Proteomes" id="UP000192738"/>
    </source>
</evidence>
<dbReference type="GO" id="GO:0055085">
    <property type="term" value="P:transmembrane transport"/>
    <property type="evidence" value="ECO:0007669"/>
    <property type="project" value="InterPro"/>
</dbReference>
<dbReference type="AlphaFoldDB" id="A0A1W2CE51"/>
<evidence type="ECO:0000256" key="9">
    <source>
        <dbReference type="ARBA" id="ARBA00023136"/>
    </source>
</evidence>
<accession>A0A1W2CE51</accession>
<keyword evidence="12" id="KW-1185">Reference proteome</keyword>
<keyword evidence="6 10" id="KW-1278">Translocase</keyword>
<feature type="transmembrane region" description="Helical" evidence="10">
    <location>
        <begin position="244"/>
        <end position="261"/>
    </location>
</feature>
<evidence type="ECO:0000256" key="5">
    <source>
        <dbReference type="ARBA" id="ARBA00022692"/>
    </source>
</evidence>
<dbReference type="Pfam" id="PF03116">
    <property type="entry name" value="NQR2_RnfD_RnfE"/>
    <property type="match status" value="1"/>
</dbReference>
<keyword evidence="10" id="KW-1003">Cell membrane</keyword>
<dbReference type="OrthoDB" id="9776359at2"/>
<dbReference type="GO" id="GO:0005886">
    <property type="term" value="C:plasma membrane"/>
    <property type="evidence" value="ECO:0007669"/>
    <property type="project" value="UniProtKB-SubCell"/>
</dbReference>
<evidence type="ECO:0000256" key="1">
    <source>
        <dbReference type="ARBA" id="ARBA00022448"/>
    </source>
</evidence>